<comment type="caution">
    <text evidence="1">The sequence shown here is derived from an EMBL/GenBank/DDBJ whole genome shotgun (WGS) entry which is preliminary data.</text>
</comment>
<proteinExistence type="predicted"/>
<sequence>MALRRTICSRGIAEWESSLWHLQRRVSQAVGKVGPGPFLSALFESDKASQWAWAVQLLSTMRRRSFKDSLARHSALCVQS</sequence>
<organism evidence="1 2">
    <name type="scientific">Symbiodinium necroappetens</name>
    <dbReference type="NCBI Taxonomy" id="1628268"/>
    <lineage>
        <taxon>Eukaryota</taxon>
        <taxon>Sar</taxon>
        <taxon>Alveolata</taxon>
        <taxon>Dinophyceae</taxon>
        <taxon>Suessiales</taxon>
        <taxon>Symbiodiniaceae</taxon>
        <taxon>Symbiodinium</taxon>
    </lineage>
</organism>
<protein>
    <submittedName>
        <fullName evidence="1">Uncharacterized protein</fullName>
    </submittedName>
</protein>
<dbReference type="Proteomes" id="UP000601435">
    <property type="component" value="Unassembled WGS sequence"/>
</dbReference>
<keyword evidence="2" id="KW-1185">Reference proteome</keyword>
<name>A0A812XAQ1_9DINO</name>
<dbReference type="AlphaFoldDB" id="A0A812XAQ1"/>
<dbReference type="EMBL" id="CAJNJA010036219">
    <property type="protein sequence ID" value="CAE7717533.1"/>
    <property type="molecule type" value="Genomic_DNA"/>
</dbReference>
<gene>
    <name evidence="1" type="ORF">SNEC2469_LOCUS20684</name>
</gene>
<reference evidence="1" key="1">
    <citation type="submission" date="2021-02" db="EMBL/GenBank/DDBJ databases">
        <authorList>
            <person name="Dougan E. K."/>
            <person name="Rhodes N."/>
            <person name="Thang M."/>
            <person name="Chan C."/>
        </authorList>
    </citation>
    <scope>NUCLEOTIDE SEQUENCE</scope>
</reference>
<evidence type="ECO:0000313" key="1">
    <source>
        <dbReference type="EMBL" id="CAE7717533.1"/>
    </source>
</evidence>
<accession>A0A812XAQ1</accession>
<evidence type="ECO:0000313" key="2">
    <source>
        <dbReference type="Proteomes" id="UP000601435"/>
    </source>
</evidence>